<evidence type="ECO:0000313" key="2">
    <source>
        <dbReference type="Proteomes" id="UP000187209"/>
    </source>
</evidence>
<evidence type="ECO:0000313" key="1">
    <source>
        <dbReference type="EMBL" id="OMJ72021.1"/>
    </source>
</evidence>
<sequence>MSATAPNASNQKMLMLDKKVYIEQIEEFRTLHFGLQDRLIQEFRSLYDLYFDLSEEHLARILNHPKLLSMIVTLARDRKTHKLISIDMITVYHFVLLENDNRPENQYITGHGILVVDENYRMNGLIEVMSEVSEDLIFKLYPKANKIAYGFIVSPYTYNYVMKRSSLTIPGENIDPKVQKLFEKMAETVPIPSKRIGDDPFVMSVFPPVKTDFDFLHQNIDKLPMHMKYYAKKTGLIPGVGILTVQVNYMLEGNTAGLPAGDYIKERKKYKGEIRYIQGKPTFDKPIPKI</sequence>
<dbReference type="AlphaFoldDB" id="A0A1R2B5F4"/>
<organism evidence="1 2">
    <name type="scientific">Stentor coeruleus</name>
    <dbReference type="NCBI Taxonomy" id="5963"/>
    <lineage>
        <taxon>Eukaryota</taxon>
        <taxon>Sar</taxon>
        <taxon>Alveolata</taxon>
        <taxon>Ciliophora</taxon>
        <taxon>Postciliodesmatophora</taxon>
        <taxon>Heterotrichea</taxon>
        <taxon>Heterotrichida</taxon>
        <taxon>Stentoridae</taxon>
        <taxon>Stentor</taxon>
    </lineage>
</organism>
<dbReference type="Proteomes" id="UP000187209">
    <property type="component" value="Unassembled WGS sequence"/>
</dbReference>
<reference evidence="1 2" key="1">
    <citation type="submission" date="2016-11" db="EMBL/GenBank/DDBJ databases">
        <title>The macronuclear genome of Stentor coeruleus: a giant cell with tiny introns.</title>
        <authorList>
            <person name="Slabodnick M."/>
            <person name="Ruby J.G."/>
            <person name="Reiff S.B."/>
            <person name="Swart E.C."/>
            <person name="Gosai S."/>
            <person name="Prabakaran S."/>
            <person name="Witkowska E."/>
            <person name="Larue G.E."/>
            <person name="Fisher S."/>
            <person name="Freeman R.M."/>
            <person name="Gunawardena J."/>
            <person name="Chu W."/>
            <person name="Stover N.A."/>
            <person name="Gregory B.D."/>
            <person name="Nowacki M."/>
            <person name="Derisi J."/>
            <person name="Roy S.W."/>
            <person name="Marshall W.F."/>
            <person name="Sood P."/>
        </authorList>
    </citation>
    <scope>NUCLEOTIDE SEQUENCE [LARGE SCALE GENOMIC DNA]</scope>
    <source>
        <strain evidence="1">WM001</strain>
    </source>
</reference>
<proteinExistence type="predicted"/>
<gene>
    <name evidence="1" type="ORF">SteCoe_29634</name>
</gene>
<keyword evidence="2" id="KW-1185">Reference proteome</keyword>
<comment type="caution">
    <text evidence="1">The sequence shown here is derived from an EMBL/GenBank/DDBJ whole genome shotgun (WGS) entry which is preliminary data.</text>
</comment>
<accession>A0A1R2B5F4</accession>
<protein>
    <submittedName>
        <fullName evidence="1">Uncharacterized protein</fullName>
    </submittedName>
</protein>
<name>A0A1R2B5F4_9CILI</name>
<dbReference type="EMBL" id="MPUH01000937">
    <property type="protein sequence ID" value="OMJ72021.1"/>
    <property type="molecule type" value="Genomic_DNA"/>
</dbReference>